<feature type="transmembrane region" description="Helical" evidence="7">
    <location>
        <begin position="170"/>
        <end position="192"/>
    </location>
</feature>
<feature type="domain" description="Peptidase S54 rhomboid" evidence="8">
    <location>
        <begin position="165"/>
        <end position="306"/>
    </location>
</feature>
<dbReference type="Gene3D" id="3.30.70.2080">
    <property type="match status" value="1"/>
</dbReference>
<dbReference type="Pfam" id="PF16733">
    <property type="entry name" value="NRho"/>
    <property type="match status" value="1"/>
</dbReference>
<feature type="transmembrane region" description="Helical" evidence="7">
    <location>
        <begin position="199"/>
        <end position="216"/>
    </location>
</feature>
<feature type="transmembrane region" description="Helical" evidence="7">
    <location>
        <begin position="112"/>
        <end position="132"/>
    </location>
</feature>
<comment type="subcellular location">
    <subcellularLocation>
        <location evidence="1">Membrane</location>
        <topology evidence="1">Multi-pass membrane protein</topology>
    </subcellularLocation>
</comment>
<keyword evidence="6 7" id="KW-0472">Membrane</keyword>
<feature type="transmembrane region" description="Helical" evidence="7">
    <location>
        <begin position="222"/>
        <end position="246"/>
    </location>
</feature>
<dbReference type="InterPro" id="IPR035952">
    <property type="entry name" value="Rhomboid-like_sf"/>
</dbReference>
<feature type="transmembrane region" description="Helical" evidence="7">
    <location>
        <begin position="286"/>
        <end position="304"/>
    </location>
</feature>
<dbReference type="GO" id="GO:0006508">
    <property type="term" value="P:proteolysis"/>
    <property type="evidence" value="ECO:0007669"/>
    <property type="project" value="UniProtKB-KW"/>
</dbReference>
<dbReference type="SUPFAM" id="SSF144091">
    <property type="entry name" value="Rhomboid-like"/>
    <property type="match status" value="1"/>
</dbReference>
<dbReference type="PANTHER" id="PTHR43731:SF14">
    <property type="entry name" value="PRESENILIN-ASSOCIATED RHOMBOID-LIKE PROTEIN, MITOCHONDRIAL"/>
    <property type="match status" value="1"/>
</dbReference>
<keyword evidence="4" id="KW-0378">Hydrolase</keyword>
<dbReference type="RefSeq" id="WP_353304195.1">
    <property type="nucleotide sequence ID" value="NZ_BAABWN010000014.1"/>
</dbReference>
<keyword evidence="3 7" id="KW-0812">Transmembrane</keyword>
<dbReference type="InterPro" id="IPR022764">
    <property type="entry name" value="Peptidase_S54_rhomboid_dom"/>
</dbReference>
<dbReference type="Proteomes" id="UP001465153">
    <property type="component" value="Unassembled WGS sequence"/>
</dbReference>
<evidence type="ECO:0000256" key="2">
    <source>
        <dbReference type="ARBA" id="ARBA00009045"/>
    </source>
</evidence>
<sequence>MSAWFAAVAFPLSYDLMPFDRYLTQEGIIHRFTEEQTKGLQVLWLVDPEDVEKVKQLVDLMSDDGPEVFDRLDRSSETSMMNPSGNSGSGISGGRSTPMIDWASYWRDIRQFPVTVSFVSLGILGFFLFKLAQSGTGPILNLLTFHEVIIAQKDLVSVYQDLQNGELWRLFTPVFIHFDFMHVAFNCALFWFLGRKIELIQGSSVLLSLSIVSGVLSNLLQASWYGIAFFGGLSGIVYALVGYIWMWQINHPRSNLCIPLPMIIFLLVFLALGFTPIITLFASAEVANGAHLGGVISGIIFGFIHSRLNRSSSRETNDSNN</sequence>
<evidence type="ECO:0000256" key="3">
    <source>
        <dbReference type="ARBA" id="ARBA00022692"/>
    </source>
</evidence>
<keyword evidence="10" id="KW-0645">Protease</keyword>
<comment type="similarity">
    <text evidence="2">Belongs to the peptidase S54 family.</text>
</comment>
<evidence type="ECO:0000259" key="9">
    <source>
        <dbReference type="Pfam" id="PF16733"/>
    </source>
</evidence>
<evidence type="ECO:0000256" key="4">
    <source>
        <dbReference type="ARBA" id="ARBA00022801"/>
    </source>
</evidence>
<evidence type="ECO:0000256" key="1">
    <source>
        <dbReference type="ARBA" id="ARBA00004141"/>
    </source>
</evidence>
<evidence type="ECO:0000256" key="5">
    <source>
        <dbReference type="ARBA" id="ARBA00022989"/>
    </source>
</evidence>
<dbReference type="GO" id="GO:0008233">
    <property type="term" value="F:peptidase activity"/>
    <property type="evidence" value="ECO:0007669"/>
    <property type="project" value="UniProtKB-KW"/>
</dbReference>
<reference evidence="10 11" key="1">
    <citation type="submission" date="2024-04" db="EMBL/GenBank/DDBJ databases">
        <title>Draft genome sequence of Sessilibacter corallicola NBRC 116591.</title>
        <authorList>
            <person name="Miyakawa T."/>
            <person name="Kusuya Y."/>
            <person name="Miura T."/>
        </authorList>
    </citation>
    <scope>NUCLEOTIDE SEQUENCE [LARGE SCALE GENOMIC DNA]</scope>
    <source>
        <strain evidence="10 11">KU-00831-HH</strain>
    </source>
</reference>
<feature type="transmembrane region" description="Helical" evidence="7">
    <location>
        <begin position="258"/>
        <end position="280"/>
    </location>
</feature>
<gene>
    <name evidence="10" type="ORF">NBRC116591_35500</name>
</gene>
<evidence type="ECO:0000313" key="10">
    <source>
        <dbReference type="EMBL" id="GAA6169739.1"/>
    </source>
</evidence>
<dbReference type="InterPro" id="IPR038244">
    <property type="entry name" value="NRho_sf"/>
</dbReference>
<dbReference type="Pfam" id="PF01694">
    <property type="entry name" value="Rhomboid"/>
    <property type="match status" value="1"/>
</dbReference>
<dbReference type="Gene3D" id="1.20.1540.10">
    <property type="entry name" value="Rhomboid-like"/>
    <property type="match status" value="1"/>
</dbReference>
<evidence type="ECO:0000256" key="6">
    <source>
        <dbReference type="ARBA" id="ARBA00023136"/>
    </source>
</evidence>
<proteinExistence type="inferred from homology"/>
<keyword evidence="11" id="KW-1185">Reference proteome</keyword>
<evidence type="ECO:0000259" key="8">
    <source>
        <dbReference type="Pfam" id="PF01694"/>
    </source>
</evidence>
<comment type="caution">
    <text evidence="10">The sequence shown here is derived from an EMBL/GenBank/DDBJ whole genome shotgun (WGS) entry which is preliminary data.</text>
</comment>
<feature type="domain" description="Rhomboid protease N-terminal" evidence="9">
    <location>
        <begin position="4"/>
        <end position="59"/>
    </location>
</feature>
<keyword evidence="5 7" id="KW-1133">Transmembrane helix</keyword>
<dbReference type="InterPro" id="IPR031976">
    <property type="entry name" value="NRho"/>
</dbReference>
<evidence type="ECO:0000256" key="7">
    <source>
        <dbReference type="SAM" id="Phobius"/>
    </source>
</evidence>
<dbReference type="EMBL" id="BAABWN010000014">
    <property type="protein sequence ID" value="GAA6169739.1"/>
    <property type="molecule type" value="Genomic_DNA"/>
</dbReference>
<protein>
    <submittedName>
        <fullName evidence="10">Rhomboid family intramembrane serine protease</fullName>
    </submittedName>
</protein>
<evidence type="ECO:0000313" key="11">
    <source>
        <dbReference type="Proteomes" id="UP001465153"/>
    </source>
</evidence>
<name>A0ABQ0ADL0_9GAMM</name>
<organism evidence="10 11">
    <name type="scientific">Sessilibacter corallicola</name>
    <dbReference type="NCBI Taxonomy" id="2904075"/>
    <lineage>
        <taxon>Bacteria</taxon>
        <taxon>Pseudomonadati</taxon>
        <taxon>Pseudomonadota</taxon>
        <taxon>Gammaproteobacteria</taxon>
        <taxon>Cellvibrionales</taxon>
        <taxon>Cellvibrionaceae</taxon>
        <taxon>Sessilibacter</taxon>
    </lineage>
</organism>
<dbReference type="InterPro" id="IPR050925">
    <property type="entry name" value="Rhomboid_protease_S54"/>
</dbReference>
<accession>A0ABQ0ADL0</accession>
<dbReference type="PANTHER" id="PTHR43731">
    <property type="entry name" value="RHOMBOID PROTEASE"/>
    <property type="match status" value="1"/>
</dbReference>